<dbReference type="EMBL" id="FWXY01000020">
    <property type="protein sequence ID" value="SMD00361.1"/>
    <property type="molecule type" value="Genomic_DNA"/>
</dbReference>
<dbReference type="AlphaFoldDB" id="A0A1W2DSD0"/>
<reference evidence="1 2" key="1">
    <citation type="submission" date="2017-04" db="EMBL/GenBank/DDBJ databases">
        <authorList>
            <person name="Afonso C.L."/>
            <person name="Miller P.J."/>
            <person name="Scott M.A."/>
            <person name="Spackman E."/>
            <person name="Goraichik I."/>
            <person name="Dimitrov K.M."/>
            <person name="Suarez D.L."/>
            <person name="Swayne D.E."/>
        </authorList>
    </citation>
    <scope>NUCLEOTIDE SEQUENCE [LARGE SCALE GENOMIC DNA]</scope>
    <source>
        <strain evidence="1 2">DSM 3385</strain>
    </source>
</reference>
<evidence type="ECO:0000313" key="2">
    <source>
        <dbReference type="Proteomes" id="UP000192418"/>
    </source>
</evidence>
<keyword evidence="2" id="KW-1185">Reference proteome</keyword>
<proteinExistence type="predicted"/>
<gene>
    <name evidence="1" type="ORF">SAMN02746065_12022</name>
</gene>
<sequence>MEILPEQNRPIGFVTQLSGFISKLAFLNVPMGSVCRRGDPTTKCEHRKLSFVIKGSIIGICFMEKRPRNLFNYKNIFSDRKFKFLC</sequence>
<dbReference type="STRING" id="1121400.SAMN02746065_12022"/>
<evidence type="ECO:0000313" key="1">
    <source>
        <dbReference type="EMBL" id="SMD00361.1"/>
    </source>
</evidence>
<name>A0A1W2DSD0_9BACT</name>
<accession>A0A1W2DSD0</accession>
<protein>
    <submittedName>
        <fullName evidence="1">Uncharacterized protein</fullName>
    </submittedName>
</protein>
<dbReference type="Proteomes" id="UP000192418">
    <property type="component" value="Unassembled WGS sequence"/>
</dbReference>
<organism evidence="1 2">
    <name type="scientific">Desulfocicer vacuolatum DSM 3385</name>
    <dbReference type="NCBI Taxonomy" id="1121400"/>
    <lineage>
        <taxon>Bacteria</taxon>
        <taxon>Pseudomonadati</taxon>
        <taxon>Thermodesulfobacteriota</taxon>
        <taxon>Desulfobacteria</taxon>
        <taxon>Desulfobacterales</taxon>
        <taxon>Desulfobacteraceae</taxon>
        <taxon>Desulfocicer</taxon>
    </lineage>
</organism>